<dbReference type="AlphaFoldDB" id="A0AA41JN47"/>
<feature type="transmembrane region" description="Helical" evidence="1">
    <location>
        <begin position="18"/>
        <end position="42"/>
    </location>
</feature>
<dbReference type="Proteomes" id="UP000682266">
    <property type="component" value="Unassembled WGS sequence"/>
</dbReference>
<keyword evidence="3" id="KW-0482">Metalloprotease</keyword>
<dbReference type="EMBL" id="JAGSVG010000041">
    <property type="protein sequence ID" value="MBR8133389.1"/>
    <property type="molecule type" value="Genomic_DNA"/>
</dbReference>
<sequence length="162" mass="17226">MKDCPDNSVIRAISRSPVLVAALLTCALTYVAGALVWGGQFVFGLPFGPSAGALPEIVKYDLSTRLIVGSLAAPIVETFLFQWLPIRLIRRAFGGSIWSAIGASTLVFGATHGYSSLYVAVALWGGLIFATVFVLRDYPGGRPFWVVATAHAARNTLASILI</sequence>
<comment type="caution">
    <text evidence="3">The sequence shown here is derived from an EMBL/GenBank/DDBJ whole genome shotgun (WGS) entry which is preliminary data.</text>
</comment>
<dbReference type="RefSeq" id="WP_105785926.1">
    <property type="nucleotide sequence ID" value="NZ_CADERF010000007.1"/>
</dbReference>
<feature type="domain" description="CAAX prenyl protease 2/Lysostaphin resistance protein A-like" evidence="2">
    <location>
        <begin position="65"/>
        <end position="156"/>
    </location>
</feature>
<name>A0AA41JN47_9BURK</name>
<keyword evidence="3" id="KW-0378">Hydrolase</keyword>
<evidence type="ECO:0000259" key="2">
    <source>
        <dbReference type="Pfam" id="PF02517"/>
    </source>
</evidence>
<proteinExistence type="predicted"/>
<keyword evidence="3" id="KW-0645">Protease</keyword>
<organism evidence="3 4">
    <name type="scientific">Burkholderia ambifaria</name>
    <dbReference type="NCBI Taxonomy" id="152480"/>
    <lineage>
        <taxon>Bacteria</taxon>
        <taxon>Pseudomonadati</taxon>
        <taxon>Pseudomonadota</taxon>
        <taxon>Betaproteobacteria</taxon>
        <taxon>Burkholderiales</taxon>
        <taxon>Burkholderiaceae</taxon>
        <taxon>Burkholderia</taxon>
        <taxon>Burkholderia cepacia complex</taxon>
    </lineage>
</organism>
<gene>
    <name evidence="3" type="ORF">KDW93_31325</name>
</gene>
<feature type="transmembrane region" description="Helical" evidence="1">
    <location>
        <begin position="62"/>
        <end position="80"/>
    </location>
</feature>
<feature type="transmembrane region" description="Helical" evidence="1">
    <location>
        <begin position="92"/>
        <end position="111"/>
    </location>
</feature>
<protein>
    <submittedName>
        <fullName evidence="3">CPBP family intramembrane metalloprotease</fullName>
    </submittedName>
</protein>
<keyword evidence="1" id="KW-0472">Membrane</keyword>
<evidence type="ECO:0000313" key="4">
    <source>
        <dbReference type="Proteomes" id="UP000682266"/>
    </source>
</evidence>
<accession>A0AA41JN47</accession>
<keyword evidence="1" id="KW-0812">Transmembrane</keyword>
<dbReference type="GO" id="GO:0008237">
    <property type="term" value="F:metallopeptidase activity"/>
    <property type="evidence" value="ECO:0007669"/>
    <property type="project" value="UniProtKB-KW"/>
</dbReference>
<evidence type="ECO:0000256" key="1">
    <source>
        <dbReference type="SAM" id="Phobius"/>
    </source>
</evidence>
<feature type="transmembrane region" description="Helical" evidence="1">
    <location>
        <begin position="117"/>
        <end position="135"/>
    </location>
</feature>
<dbReference type="GO" id="GO:0080120">
    <property type="term" value="P:CAAX-box protein maturation"/>
    <property type="evidence" value="ECO:0007669"/>
    <property type="project" value="UniProtKB-ARBA"/>
</dbReference>
<dbReference type="InterPro" id="IPR003675">
    <property type="entry name" value="Rce1/LyrA-like_dom"/>
</dbReference>
<reference evidence="3" key="1">
    <citation type="submission" date="2021-04" db="EMBL/GenBank/DDBJ databases">
        <title>A collection of bacterial strains from the Burkholderia cepacia Research Laboratory and Repository.</title>
        <authorList>
            <person name="Lipuma J."/>
            <person name="Spilker T."/>
        </authorList>
    </citation>
    <scope>NUCLEOTIDE SEQUENCE</scope>
    <source>
        <strain evidence="3">AU36012</strain>
    </source>
</reference>
<evidence type="ECO:0000313" key="3">
    <source>
        <dbReference type="EMBL" id="MBR8133389.1"/>
    </source>
</evidence>
<keyword evidence="1" id="KW-1133">Transmembrane helix</keyword>
<dbReference type="GO" id="GO:0004175">
    <property type="term" value="F:endopeptidase activity"/>
    <property type="evidence" value="ECO:0007669"/>
    <property type="project" value="UniProtKB-ARBA"/>
</dbReference>
<dbReference type="Pfam" id="PF02517">
    <property type="entry name" value="Rce1-like"/>
    <property type="match status" value="1"/>
</dbReference>